<dbReference type="CDD" id="cd01065">
    <property type="entry name" value="NAD_bind_Shikimate_DH"/>
    <property type="match status" value="1"/>
</dbReference>
<evidence type="ECO:0000259" key="9">
    <source>
        <dbReference type="Pfam" id="PF18317"/>
    </source>
</evidence>
<feature type="binding site" evidence="6">
    <location>
        <position position="66"/>
    </location>
    <ligand>
        <name>shikimate</name>
        <dbReference type="ChEBI" id="CHEBI:36208"/>
    </ligand>
</feature>
<evidence type="ECO:0000256" key="5">
    <source>
        <dbReference type="ARBA" id="ARBA00023141"/>
    </source>
</evidence>
<dbReference type="HAMAP" id="MF_00222">
    <property type="entry name" value="Shikimate_DH_AroE"/>
    <property type="match status" value="1"/>
</dbReference>
<dbReference type="GO" id="GO:0019632">
    <property type="term" value="P:shikimate metabolic process"/>
    <property type="evidence" value="ECO:0007669"/>
    <property type="project" value="InterPro"/>
</dbReference>
<evidence type="ECO:0000256" key="2">
    <source>
        <dbReference type="ARBA" id="ARBA00022605"/>
    </source>
</evidence>
<keyword evidence="3 6" id="KW-0521">NADP</keyword>
<proteinExistence type="inferred from homology"/>
<feature type="domain" description="SDH C-terminal" evidence="9">
    <location>
        <begin position="249"/>
        <end position="278"/>
    </location>
</feature>
<dbReference type="NCBIfam" id="NF001319">
    <property type="entry name" value="PRK00258.3-3"/>
    <property type="match status" value="1"/>
</dbReference>
<dbReference type="KEGG" id="psyt:DSAG12_01264"/>
<feature type="domain" description="Shikimate dehydrogenase substrate binding N-terminal" evidence="8">
    <location>
        <begin position="11"/>
        <end position="93"/>
    </location>
</feature>
<dbReference type="SUPFAM" id="SSF53223">
    <property type="entry name" value="Aminoacid dehydrogenase-like, N-terminal domain"/>
    <property type="match status" value="1"/>
</dbReference>
<dbReference type="EMBL" id="CP042905">
    <property type="protein sequence ID" value="QEE15439.1"/>
    <property type="molecule type" value="Genomic_DNA"/>
</dbReference>
<sequence>MLTAKTKILCIIGHPIDHSLSVIMHNAAIQKIELDYRYIAFNVFPNDLSNAIDGLKSLNIKGASITIPHKISVMKYLDIIEPMAEMIGAINTIKNEDGILIGRNTDGEGFLKSVKESGYNIKNKKVVLFGAGGAARACAFYLAKEVDKITIINRSDARMNDLISKLNSNYSISIKGINLSKKEEIKKEIADSDMLVNTTPVGMYPKVNVSPVNPLWLHPNLFVVDLIYSPIHTKLLQDASSIGCNVLSGVGMLINQGIIAFEWWTGFSPDKKLMKQVVIAELEKLK</sequence>
<dbReference type="GeneID" id="41329256"/>
<evidence type="ECO:0000313" key="11">
    <source>
        <dbReference type="Proteomes" id="UP000321408"/>
    </source>
</evidence>
<dbReference type="EC" id="1.1.1.25" evidence="1 6"/>
<dbReference type="NCBIfam" id="NF001314">
    <property type="entry name" value="PRK00258.2-2"/>
    <property type="match status" value="1"/>
</dbReference>
<evidence type="ECO:0000259" key="8">
    <source>
        <dbReference type="Pfam" id="PF08501"/>
    </source>
</evidence>
<feature type="binding site" evidence="6">
    <location>
        <begin position="19"/>
        <end position="21"/>
    </location>
    <ligand>
        <name>shikimate</name>
        <dbReference type="ChEBI" id="CHEBI:36208"/>
    </ligand>
</feature>
<dbReference type="InterPro" id="IPR022893">
    <property type="entry name" value="Shikimate_DH_fam"/>
</dbReference>
<dbReference type="InterPro" id="IPR011342">
    <property type="entry name" value="Shikimate_DH"/>
</dbReference>
<evidence type="ECO:0000313" key="10">
    <source>
        <dbReference type="EMBL" id="QEE15439.1"/>
    </source>
</evidence>
<dbReference type="GO" id="GO:0008652">
    <property type="term" value="P:amino acid biosynthetic process"/>
    <property type="evidence" value="ECO:0007669"/>
    <property type="project" value="UniProtKB-KW"/>
</dbReference>
<dbReference type="Pfam" id="PF08501">
    <property type="entry name" value="Shikimate_dh_N"/>
    <property type="match status" value="1"/>
</dbReference>
<dbReference type="OrthoDB" id="8744at2157"/>
<dbReference type="InterPro" id="IPR006151">
    <property type="entry name" value="Shikm_DH/Glu-tRNA_Rdtase"/>
</dbReference>
<evidence type="ECO:0000256" key="4">
    <source>
        <dbReference type="ARBA" id="ARBA00023002"/>
    </source>
</evidence>
<feature type="binding site" evidence="6">
    <location>
        <position position="91"/>
    </location>
    <ligand>
        <name>shikimate</name>
        <dbReference type="ChEBI" id="CHEBI:36208"/>
    </ligand>
</feature>
<dbReference type="PANTHER" id="PTHR21089:SF1">
    <property type="entry name" value="BIFUNCTIONAL 3-DEHYDROQUINATE DEHYDRATASE_SHIKIMATE DEHYDROGENASE, CHLOROPLASTIC"/>
    <property type="match status" value="1"/>
</dbReference>
<dbReference type="GO" id="GO:0009423">
    <property type="term" value="P:chorismate biosynthetic process"/>
    <property type="evidence" value="ECO:0007669"/>
    <property type="project" value="UniProtKB-UniRule"/>
</dbReference>
<dbReference type="GO" id="GO:0009073">
    <property type="term" value="P:aromatic amino acid family biosynthetic process"/>
    <property type="evidence" value="ECO:0007669"/>
    <property type="project" value="UniProtKB-KW"/>
</dbReference>
<feature type="binding site" evidence="6">
    <location>
        <position position="226"/>
    </location>
    <ligand>
        <name>NADP(+)</name>
        <dbReference type="ChEBI" id="CHEBI:58349"/>
    </ligand>
</feature>
<dbReference type="FunFam" id="3.40.50.720:FF:000086">
    <property type="entry name" value="Quinate/shikimate dehydrogenase"/>
    <property type="match status" value="1"/>
</dbReference>
<dbReference type="Pfam" id="PF18317">
    <property type="entry name" value="SDH_C"/>
    <property type="match status" value="1"/>
</dbReference>
<feature type="binding site" evidence="6">
    <location>
        <position position="106"/>
    </location>
    <ligand>
        <name>shikimate</name>
        <dbReference type="ChEBI" id="CHEBI:36208"/>
    </ligand>
</feature>
<dbReference type="Pfam" id="PF01488">
    <property type="entry name" value="Shikimate_DH"/>
    <property type="match status" value="1"/>
</dbReference>
<dbReference type="Gene3D" id="3.40.50.720">
    <property type="entry name" value="NAD(P)-binding Rossmann-like Domain"/>
    <property type="match status" value="1"/>
</dbReference>
<dbReference type="InterPro" id="IPR041121">
    <property type="entry name" value="SDH_C"/>
</dbReference>
<comment type="catalytic activity">
    <reaction evidence="6">
        <text>shikimate + NADP(+) = 3-dehydroshikimate + NADPH + H(+)</text>
        <dbReference type="Rhea" id="RHEA:17737"/>
        <dbReference type="ChEBI" id="CHEBI:15378"/>
        <dbReference type="ChEBI" id="CHEBI:16630"/>
        <dbReference type="ChEBI" id="CHEBI:36208"/>
        <dbReference type="ChEBI" id="CHEBI:57783"/>
        <dbReference type="ChEBI" id="CHEBI:58349"/>
        <dbReference type="EC" id="1.1.1.25"/>
    </reaction>
</comment>
<dbReference type="AlphaFoldDB" id="A0A5B9D8E9"/>
<dbReference type="Proteomes" id="UP000321408">
    <property type="component" value="Chromosome"/>
</dbReference>
<keyword evidence="11" id="KW-1185">Reference proteome</keyword>
<organism evidence="10 11">
    <name type="scientific">Promethearchaeum syntrophicum</name>
    <dbReference type="NCBI Taxonomy" id="2594042"/>
    <lineage>
        <taxon>Archaea</taxon>
        <taxon>Promethearchaeati</taxon>
        <taxon>Promethearchaeota</taxon>
        <taxon>Promethearchaeia</taxon>
        <taxon>Promethearchaeales</taxon>
        <taxon>Promethearchaeaceae</taxon>
        <taxon>Promethearchaeum</taxon>
    </lineage>
</organism>
<dbReference type="Gene3D" id="3.40.50.10860">
    <property type="entry name" value="Leucine Dehydrogenase, chain A, domain 1"/>
    <property type="match status" value="1"/>
</dbReference>
<dbReference type="InterPro" id="IPR013708">
    <property type="entry name" value="Shikimate_DH-bd_N"/>
</dbReference>
<keyword evidence="2 6" id="KW-0028">Amino-acid biosynthesis</keyword>
<accession>A0A5B9D8E9</accession>
<feature type="active site" description="Proton acceptor" evidence="6">
    <location>
        <position position="70"/>
    </location>
</feature>
<reference evidence="10 11" key="2">
    <citation type="journal article" date="2024" name="Int. J. Syst. Evol. Microbiol.">
        <title>Promethearchaeum syntrophicum gen. nov., sp. nov., an anaerobic, obligately syntrophic archaeon, the first isolate of the lineage 'Asgard' archaea, and proposal of the new archaeal phylum Promethearchaeota phyl. nov. and kingdom Promethearchaeati regn. nov.</title>
        <authorList>
            <person name="Imachi H."/>
            <person name="Nobu M.K."/>
            <person name="Kato S."/>
            <person name="Takaki Y."/>
            <person name="Miyazaki M."/>
            <person name="Miyata M."/>
            <person name="Ogawara M."/>
            <person name="Saito Y."/>
            <person name="Sakai S."/>
            <person name="Tahara Y.O."/>
            <person name="Takano Y."/>
            <person name="Tasumi E."/>
            <person name="Uematsu K."/>
            <person name="Yoshimura T."/>
            <person name="Itoh T."/>
            <person name="Ohkuma M."/>
            <person name="Takai K."/>
        </authorList>
    </citation>
    <scope>NUCLEOTIDE SEQUENCE [LARGE SCALE GENOMIC DNA]</scope>
    <source>
        <strain evidence="10 11">MK-D1</strain>
    </source>
</reference>
<comment type="subunit">
    <text evidence="6">Homodimer.</text>
</comment>
<keyword evidence="4 6" id="KW-0560">Oxidoreductase</keyword>
<dbReference type="PANTHER" id="PTHR21089">
    <property type="entry name" value="SHIKIMATE DEHYDROGENASE"/>
    <property type="match status" value="1"/>
</dbReference>
<feature type="binding site" evidence="6">
    <location>
        <position position="256"/>
    </location>
    <ligand>
        <name>shikimate</name>
        <dbReference type="ChEBI" id="CHEBI:36208"/>
    </ligand>
</feature>
<feature type="binding site" evidence="6">
    <location>
        <begin position="130"/>
        <end position="134"/>
    </location>
    <ligand>
        <name>NADP(+)</name>
        <dbReference type="ChEBI" id="CHEBI:58349"/>
    </ligand>
</feature>
<comment type="caution">
    <text evidence="6">Lacks conserved residue(s) required for the propagation of feature annotation.</text>
</comment>
<dbReference type="GO" id="GO:0004764">
    <property type="term" value="F:shikimate 3-dehydrogenase (NADP+) activity"/>
    <property type="evidence" value="ECO:0007669"/>
    <property type="project" value="UniProtKB-UniRule"/>
</dbReference>
<dbReference type="RefSeq" id="WP_147662347.1">
    <property type="nucleotide sequence ID" value="NZ_CP042905.2"/>
</dbReference>
<feature type="domain" description="Quinate/shikimate 5-dehydrogenase/glutamyl-tRNA reductase" evidence="7">
    <location>
        <begin position="118"/>
        <end position="199"/>
    </location>
</feature>
<dbReference type="InterPro" id="IPR036291">
    <property type="entry name" value="NAD(P)-bd_dom_sf"/>
</dbReference>
<dbReference type="NCBIfam" id="TIGR00507">
    <property type="entry name" value="aroE"/>
    <property type="match status" value="1"/>
</dbReference>
<gene>
    <name evidence="6 10" type="primary">aroE</name>
    <name evidence="10" type="ORF">DSAG12_01264</name>
</gene>
<comment type="similarity">
    <text evidence="6">Belongs to the shikimate dehydrogenase family.</text>
</comment>
<comment type="pathway">
    <text evidence="6">Metabolic intermediate biosynthesis; chorismate biosynthesis; chorismate from D-erythrose 4-phosphate and phosphoenolpyruvate: step 4/7.</text>
</comment>
<dbReference type="UniPathway" id="UPA00053">
    <property type="reaction ID" value="UER00087"/>
</dbReference>
<feature type="binding site" evidence="6">
    <location>
        <position position="228"/>
    </location>
    <ligand>
        <name>shikimate</name>
        <dbReference type="ChEBI" id="CHEBI:36208"/>
    </ligand>
</feature>
<dbReference type="GO" id="GO:0050661">
    <property type="term" value="F:NADP binding"/>
    <property type="evidence" value="ECO:0007669"/>
    <property type="project" value="InterPro"/>
</dbReference>
<evidence type="ECO:0000256" key="6">
    <source>
        <dbReference type="HAMAP-Rule" id="MF_00222"/>
    </source>
</evidence>
<protein>
    <recommendedName>
        <fullName evidence="1 6">Shikimate dehydrogenase (NADP(+))</fullName>
        <shortName evidence="6">SDH</shortName>
        <ecNumber evidence="1 6">1.1.1.25</ecNumber>
    </recommendedName>
</protein>
<dbReference type="InterPro" id="IPR046346">
    <property type="entry name" value="Aminoacid_DH-like_N_sf"/>
</dbReference>
<reference evidence="10 11" key="1">
    <citation type="journal article" date="2020" name="Nature">
        <title>Isolation of an archaeon at the prokaryote-eukaryote interface.</title>
        <authorList>
            <person name="Imachi H."/>
            <person name="Nobu M.K."/>
            <person name="Nakahara N."/>
            <person name="Morono Y."/>
            <person name="Ogawara M."/>
            <person name="Takaki Y."/>
            <person name="Takano Y."/>
            <person name="Uematsu K."/>
            <person name="Ikuta T."/>
            <person name="Ito M."/>
            <person name="Matsui Y."/>
            <person name="Miyazaki M."/>
            <person name="Murata K."/>
            <person name="Saito Y."/>
            <person name="Sakai S."/>
            <person name="Song C."/>
            <person name="Tasumi E."/>
            <person name="Yamanaka Y."/>
            <person name="Yamaguchi T."/>
            <person name="Kamagata Y."/>
            <person name="Tamaki H."/>
            <person name="Takai K."/>
        </authorList>
    </citation>
    <scope>NUCLEOTIDE SEQUENCE [LARGE SCALE GENOMIC DNA]</scope>
    <source>
        <strain evidence="10 11">MK-D1</strain>
    </source>
</reference>
<comment type="function">
    <text evidence="6">Involved in the biosynthesis of the chorismate, which leads to the biosynthesis of aromatic amino acids. Catalyzes the reversible NADPH linked reduction of 3-dehydroshikimate (DHSA) to yield shikimate (SA).</text>
</comment>
<feature type="binding site" evidence="6">
    <location>
        <position position="249"/>
    </location>
    <ligand>
        <name>NADP(+)</name>
        <dbReference type="ChEBI" id="CHEBI:58349"/>
    </ligand>
</feature>
<evidence type="ECO:0000256" key="1">
    <source>
        <dbReference type="ARBA" id="ARBA00012962"/>
    </source>
</evidence>
<name>A0A5B9D8E9_9ARCH</name>
<evidence type="ECO:0000259" key="7">
    <source>
        <dbReference type="Pfam" id="PF01488"/>
    </source>
</evidence>
<evidence type="ECO:0000256" key="3">
    <source>
        <dbReference type="ARBA" id="ARBA00022857"/>
    </source>
</evidence>
<dbReference type="SUPFAM" id="SSF51735">
    <property type="entry name" value="NAD(P)-binding Rossmann-fold domains"/>
    <property type="match status" value="1"/>
</dbReference>
<keyword evidence="5 6" id="KW-0057">Aromatic amino acid biosynthesis</keyword>